<feature type="chain" id="PRO_5043374841" evidence="1">
    <location>
        <begin position="21"/>
        <end position="423"/>
    </location>
</feature>
<protein>
    <submittedName>
        <fullName evidence="2">DUF3078 domain-containing protein</fullName>
    </submittedName>
</protein>
<keyword evidence="1" id="KW-0732">Signal</keyword>
<dbReference type="InterPro" id="IPR021428">
    <property type="entry name" value="DUF3078"/>
</dbReference>
<name>A0AAW4NPL0_9BACT</name>
<evidence type="ECO:0000256" key="1">
    <source>
        <dbReference type="SAM" id="SignalP"/>
    </source>
</evidence>
<dbReference type="Proteomes" id="UP001196873">
    <property type="component" value="Unassembled WGS sequence"/>
</dbReference>
<comment type="caution">
    <text evidence="2">The sequence shown here is derived from an EMBL/GenBank/DDBJ whole genome shotgun (WGS) entry which is preliminary data.</text>
</comment>
<dbReference type="AlphaFoldDB" id="A0AAW4NPL0"/>
<evidence type="ECO:0000313" key="3">
    <source>
        <dbReference type="Proteomes" id="UP001196873"/>
    </source>
</evidence>
<proteinExistence type="predicted"/>
<feature type="signal peptide" evidence="1">
    <location>
        <begin position="1"/>
        <end position="20"/>
    </location>
</feature>
<dbReference type="RefSeq" id="WP_219427127.1">
    <property type="nucleotide sequence ID" value="NZ_CAUTLA010000060.1"/>
</dbReference>
<gene>
    <name evidence="2" type="ORF">KZY68_00440</name>
</gene>
<dbReference type="EMBL" id="JAHXRF010000001">
    <property type="protein sequence ID" value="MBW4864511.1"/>
    <property type="molecule type" value="Genomic_DNA"/>
</dbReference>
<evidence type="ECO:0000313" key="2">
    <source>
        <dbReference type="EMBL" id="MBW4864511.1"/>
    </source>
</evidence>
<sequence length="423" mass="49445">MKRLKTISIFIFACATTIHAQTTPMRTLLPAKPRTLYERYIDSLQTMRQNLANVQTSSIKADYAPLFLPTTFYKGVSHRIFSYAKTDSISLTSQLDEALLNIYLHRPDLVRTTESQLDNIGPALEVNNAIKPKNQELTDKVAPKTAEPEYVDANIKIYKPNFWNYSGDYYLQFLQNYVSNNWYKGGESNYSMVGSVTLQANYNNKQKVKWDNKLEMKLGFQTSQSDQIHKLKTSEDMLRYTGKIGFQATKKWYYTAQLIAYTQFMKGYKNNDPFVYSDFINPLNVNLSVGMDYEVSWFNKRLTGNIHLAPAAYNFKYVSRLDLSKRYGLKEGNHTLHDIGSECTIDLLWKMSDMIKWRTRLYGYTTYRRGELDWENTFTFQFNRYISSNLFIFPRFDDGAERDGKYGYWQLKEYASLGFSYSF</sequence>
<organism evidence="2 3">
    <name type="scientific">Segatella salivae</name>
    <dbReference type="NCBI Taxonomy" id="228604"/>
    <lineage>
        <taxon>Bacteria</taxon>
        <taxon>Pseudomonadati</taxon>
        <taxon>Bacteroidota</taxon>
        <taxon>Bacteroidia</taxon>
        <taxon>Bacteroidales</taxon>
        <taxon>Prevotellaceae</taxon>
        <taxon>Segatella</taxon>
    </lineage>
</organism>
<dbReference type="Pfam" id="PF11276">
    <property type="entry name" value="DUF3078"/>
    <property type="match status" value="1"/>
</dbReference>
<reference evidence="2" key="1">
    <citation type="submission" date="2021-07" db="EMBL/GenBank/DDBJ databases">
        <title>Genomic diversity and antimicrobial resistance of Prevotella spp. isolated from chronic lung disease airways.</title>
        <authorList>
            <person name="Webb K.A."/>
            <person name="Olagoke O.S."/>
            <person name="Baird T."/>
            <person name="Neill J."/>
            <person name="Pham A."/>
            <person name="Wells T.J."/>
            <person name="Ramsay K.A."/>
            <person name="Bell S.C."/>
            <person name="Sarovich D.S."/>
            <person name="Price E.P."/>
        </authorList>
    </citation>
    <scope>NUCLEOTIDE SEQUENCE</scope>
    <source>
        <strain evidence="2">SCHI0047.S.3</strain>
    </source>
</reference>
<accession>A0AAW4NPL0</accession>